<keyword evidence="7" id="KW-1185">Reference proteome</keyword>
<dbReference type="OrthoDB" id="7903015at2"/>
<dbReference type="InterPro" id="IPR036661">
    <property type="entry name" value="Luciferase-like_sf"/>
</dbReference>
<comment type="similarity">
    <text evidence="1">Belongs to the bacterial luciferase oxidoreductase family.</text>
</comment>
<evidence type="ECO:0000313" key="7">
    <source>
        <dbReference type="Proteomes" id="UP000192448"/>
    </source>
</evidence>
<evidence type="ECO:0000259" key="5">
    <source>
        <dbReference type="Pfam" id="PF00296"/>
    </source>
</evidence>
<sequence length="362" mass="40125">MRFGVFNIPYALGYSAGRRTARQVIDWDLQITRWADEYGLDEAFFAEHYTLGDEPSPAPDLMIAAASQLTSNITLGAAAHLLPYHNPISLAHRMMWLDHMTDGRYIAGVAPGAYPSDAQLFGTGKNNPKMLVEALDTIEAIWTKTGPFTMTGEFYSVDMPAFDPDIAGPHLKPRQQNGIPLMITGMQPTSPSLSEAGRRGAIPMSQQVHESVLLQHWETYSAAAIDAGRTPSRADWRICRDYFVAETDDEAYDRVYNGALGKLWGEYNIPTFVNKLHIGDLISGGSIPPEELSIEWMVDNFLIVGSPDTVIGKIEDLYNKLGGFGSLVTFTHEYCDEPETYRRSFELMGSKVRPALAHLTGE</sequence>
<comment type="caution">
    <text evidence="6">The sequence shown here is derived from an EMBL/GenBank/DDBJ whole genome shotgun (WGS) entry which is preliminary data.</text>
</comment>
<organism evidence="6 7">
    <name type="scientific">Mycobacterium aquaticum</name>
    <dbReference type="NCBI Taxonomy" id="1927124"/>
    <lineage>
        <taxon>Bacteria</taxon>
        <taxon>Bacillati</taxon>
        <taxon>Actinomycetota</taxon>
        <taxon>Actinomycetes</taxon>
        <taxon>Mycobacteriales</taxon>
        <taxon>Mycobacteriaceae</taxon>
        <taxon>Mycobacterium</taxon>
    </lineage>
</organism>
<feature type="domain" description="Luciferase-like" evidence="5">
    <location>
        <begin position="20"/>
        <end position="322"/>
    </location>
</feature>
<dbReference type="InterPro" id="IPR050766">
    <property type="entry name" value="Bact_Lucif_Oxidored"/>
</dbReference>
<keyword evidence="4" id="KW-0503">Monooxygenase</keyword>
<gene>
    <name evidence="6" type="ORF">BST13_03535</name>
</gene>
<evidence type="ECO:0000256" key="3">
    <source>
        <dbReference type="ARBA" id="ARBA00023002"/>
    </source>
</evidence>
<dbReference type="InterPro" id="IPR011251">
    <property type="entry name" value="Luciferase-like_dom"/>
</dbReference>
<dbReference type="PANTHER" id="PTHR30137:SF16">
    <property type="entry name" value="BLL0895 PROTEIN"/>
    <property type="match status" value="1"/>
</dbReference>
<dbReference type="EMBL" id="MVHF01000002">
    <property type="protein sequence ID" value="ORA39342.1"/>
    <property type="molecule type" value="Genomic_DNA"/>
</dbReference>
<dbReference type="GO" id="GO:0005829">
    <property type="term" value="C:cytosol"/>
    <property type="evidence" value="ECO:0007669"/>
    <property type="project" value="TreeGrafter"/>
</dbReference>
<dbReference type="STRING" id="1927124.BST13_03535"/>
<dbReference type="Proteomes" id="UP000192448">
    <property type="component" value="Unassembled WGS sequence"/>
</dbReference>
<keyword evidence="3" id="KW-0560">Oxidoreductase</keyword>
<accession>A0A1X0BAH4</accession>
<evidence type="ECO:0000256" key="4">
    <source>
        <dbReference type="ARBA" id="ARBA00023033"/>
    </source>
</evidence>
<dbReference type="RefSeq" id="WP_083160648.1">
    <property type="nucleotide sequence ID" value="NZ_MVHF01000002.1"/>
</dbReference>
<dbReference type="GO" id="GO:0004497">
    <property type="term" value="F:monooxygenase activity"/>
    <property type="evidence" value="ECO:0007669"/>
    <property type="project" value="UniProtKB-KW"/>
</dbReference>
<proteinExistence type="inferred from homology"/>
<protein>
    <submittedName>
        <fullName evidence="6">Luciferase</fullName>
    </submittedName>
</protein>
<dbReference type="AlphaFoldDB" id="A0A1X0BAH4"/>
<dbReference type="PANTHER" id="PTHR30137">
    <property type="entry name" value="LUCIFERASE-LIKE MONOOXYGENASE"/>
    <property type="match status" value="1"/>
</dbReference>
<evidence type="ECO:0000313" key="6">
    <source>
        <dbReference type="EMBL" id="ORA39342.1"/>
    </source>
</evidence>
<dbReference type="Pfam" id="PF00296">
    <property type="entry name" value="Bac_luciferase"/>
    <property type="match status" value="1"/>
</dbReference>
<dbReference type="Gene3D" id="3.20.20.30">
    <property type="entry name" value="Luciferase-like domain"/>
    <property type="match status" value="1"/>
</dbReference>
<evidence type="ECO:0000256" key="2">
    <source>
        <dbReference type="ARBA" id="ARBA00022630"/>
    </source>
</evidence>
<evidence type="ECO:0000256" key="1">
    <source>
        <dbReference type="ARBA" id="ARBA00010426"/>
    </source>
</evidence>
<dbReference type="GO" id="GO:0016705">
    <property type="term" value="F:oxidoreductase activity, acting on paired donors, with incorporation or reduction of molecular oxygen"/>
    <property type="evidence" value="ECO:0007669"/>
    <property type="project" value="InterPro"/>
</dbReference>
<dbReference type="SUPFAM" id="SSF51679">
    <property type="entry name" value="Bacterial luciferase-like"/>
    <property type="match status" value="1"/>
</dbReference>
<keyword evidence="2" id="KW-0285">Flavoprotein</keyword>
<name>A0A1X0BAH4_9MYCO</name>
<reference evidence="6 7" key="1">
    <citation type="submission" date="2017-02" db="EMBL/GenBank/DDBJ databases">
        <title>The new phylogeny of genus Mycobacterium.</title>
        <authorList>
            <person name="Tortoli E."/>
            <person name="Trovato A."/>
            <person name="Cirillo D.M."/>
        </authorList>
    </citation>
    <scope>NUCLEOTIDE SEQUENCE [LARGE SCALE GENOMIC DNA]</scope>
    <source>
        <strain evidence="6 7">RW6</strain>
    </source>
</reference>